<name>A0ABU6UND3_9FABA</name>
<dbReference type="Pfam" id="PF00010">
    <property type="entry name" value="HLH"/>
    <property type="match status" value="1"/>
</dbReference>
<keyword evidence="5" id="KW-0539">Nucleus</keyword>
<feature type="region of interest" description="Disordered" evidence="6">
    <location>
        <begin position="55"/>
        <end position="78"/>
    </location>
</feature>
<keyword evidence="3" id="KW-0238">DNA-binding</keyword>
<evidence type="ECO:0000256" key="3">
    <source>
        <dbReference type="ARBA" id="ARBA00023125"/>
    </source>
</evidence>
<keyword evidence="9" id="KW-1185">Reference proteome</keyword>
<dbReference type="InterPro" id="IPR045847">
    <property type="entry name" value="AIG1-like"/>
</dbReference>
<evidence type="ECO:0000256" key="5">
    <source>
        <dbReference type="ARBA" id="ARBA00023242"/>
    </source>
</evidence>
<dbReference type="EMBL" id="JASCZI010121348">
    <property type="protein sequence ID" value="MED6161338.1"/>
    <property type="molecule type" value="Genomic_DNA"/>
</dbReference>
<comment type="caution">
    <text evidence="8">The sequence shown here is derived from an EMBL/GenBank/DDBJ whole genome shotgun (WGS) entry which is preliminary data.</text>
</comment>
<comment type="subcellular location">
    <subcellularLocation>
        <location evidence="1">Nucleus</location>
    </subcellularLocation>
</comment>
<dbReference type="PROSITE" id="PS50888">
    <property type="entry name" value="BHLH"/>
    <property type="match status" value="1"/>
</dbReference>
<evidence type="ECO:0000256" key="6">
    <source>
        <dbReference type="SAM" id="MobiDB-lite"/>
    </source>
</evidence>
<dbReference type="PANTHER" id="PTHR45844:SF9">
    <property type="entry name" value="OS09G0463900 PROTEIN"/>
    <property type="match status" value="1"/>
</dbReference>
<dbReference type="SMART" id="SM00353">
    <property type="entry name" value="HLH"/>
    <property type="match status" value="1"/>
</dbReference>
<dbReference type="Proteomes" id="UP001341840">
    <property type="component" value="Unassembled WGS sequence"/>
</dbReference>
<keyword evidence="4" id="KW-0804">Transcription</keyword>
<dbReference type="InterPro" id="IPR036638">
    <property type="entry name" value="HLH_DNA-bd_sf"/>
</dbReference>
<keyword evidence="2" id="KW-0805">Transcription regulation</keyword>
<organism evidence="8 9">
    <name type="scientific">Stylosanthes scabra</name>
    <dbReference type="NCBI Taxonomy" id="79078"/>
    <lineage>
        <taxon>Eukaryota</taxon>
        <taxon>Viridiplantae</taxon>
        <taxon>Streptophyta</taxon>
        <taxon>Embryophyta</taxon>
        <taxon>Tracheophyta</taxon>
        <taxon>Spermatophyta</taxon>
        <taxon>Magnoliopsida</taxon>
        <taxon>eudicotyledons</taxon>
        <taxon>Gunneridae</taxon>
        <taxon>Pentapetalae</taxon>
        <taxon>rosids</taxon>
        <taxon>fabids</taxon>
        <taxon>Fabales</taxon>
        <taxon>Fabaceae</taxon>
        <taxon>Papilionoideae</taxon>
        <taxon>50 kb inversion clade</taxon>
        <taxon>dalbergioids sensu lato</taxon>
        <taxon>Dalbergieae</taxon>
        <taxon>Pterocarpus clade</taxon>
        <taxon>Stylosanthes</taxon>
    </lineage>
</organism>
<protein>
    <recommendedName>
        <fullName evidence="7">BHLH domain-containing protein</fullName>
    </recommendedName>
</protein>
<evidence type="ECO:0000256" key="4">
    <source>
        <dbReference type="ARBA" id="ARBA00023163"/>
    </source>
</evidence>
<evidence type="ECO:0000256" key="1">
    <source>
        <dbReference type="ARBA" id="ARBA00004123"/>
    </source>
</evidence>
<feature type="domain" description="BHLH" evidence="7">
    <location>
        <begin position="85"/>
        <end position="134"/>
    </location>
</feature>
<reference evidence="8 9" key="1">
    <citation type="journal article" date="2023" name="Plants (Basel)">
        <title>Bridging the Gap: Combining Genomics and Transcriptomics Approaches to Understand Stylosanthes scabra, an Orphan Legume from the Brazilian Caatinga.</title>
        <authorList>
            <person name="Ferreira-Neto J.R.C."/>
            <person name="da Silva M.D."/>
            <person name="Binneck E."/>
            <person name="de Melo N.F."/>
            <person name="da Silva R.H."/>
            <person name="de Melo A.L.T.M."/>
            <person name="Pandolfi V."/>
            <person name="Bustamante F.O."/>
            <person name="Brasileiro-Vidal A.C."/>
            <person name="Benko-Iseppon A.M."/>
        </authorList>
    </citation>
    <scope>NUCLEOTIDE SEQUENCE [LARGE SCALE GENOMIC DNA]</scope>
    <source>
        <tissue evidence="8">Leaves</tissue>
    </source>
</reference>
<gene>
    <name evidence="8" type="ORF">PIB30_059787</name>
</gene>
<evidence type="ECO:0000313" key="9">
    <source>
        <dbReference type="Proteomes" id="UP001341840"/>
    </source>
</evidence>
<sequence length="274" mass="30351">MVYTFYNTSNSSLPSSNFSSRFISPSLHNYGASCGVLEPSNTLNLESSEKIEQQVNNNNNNGSEAEIRVGKNNNNDEDSDAKAIAALKNHSEAERRRRERINGHLATLRGLVSSTDKMDKATILAKVISQVKELKKNAMEASKGLLIPTDFDEVEVEPYEDGGVGDHGSMSYKASICCDYRPEIVSDLRHTIDALELQLVRAEISTLEGRMKNVFVYRCCKGKGHNNNTDACQALARNVQKALSCVIDKATNSLEYSVRASLPSKRRRICLLED</sequence>
<evidence type="ECO:0000256" key="2">
    <source>
        <dbReference type="ARBA" id="ARBA00023015"/>
    </source>
</evidence>
<dbReference type="InterPro" id="IPR011598">
    <property type="entry name" value="bHLH_dom"/>
</dbReference>
<proteinExistence type="predicted"/>
<dbReference type="PANTHER" id="PTHR45844">
    <property type="entry name" value="TRANSCRIPTION FACTOR BHLH30"/>
    <property type="match status" value="1"/>
</dbReference>
<accession>A0ABU6UND3</accession>
<evidence type="ECO:0000259" key="7">
    <source>
        <dbReference type="PROSITE" id="PS50888"/>
    </source>
</evidence>
<dbReference type="Gene3D" id="4.10.280.10">
    <property type="entry name" value="Helix-loop-helix DNA-binding domain"/>
    <property type="match status" value="1"/>
</dbReference>
<dbReference type="SUPFAM" id="SSF47459">
    <property type="entry name" value="HLH, helix-loop-helix DNA-binding domain"/>
    <property type="match status" value="1"/>
</dbReference>
<evidence type="ECO:0000313" key="8">
    <source>
        <dbReference type="EMBL" id="MED6161338.1"/>
    </source>
</evidence>